<evidence type="ECO:0000256" key="5">
    <source>
        <dbReference type="ARBA" id="ARBA00022794"/>
    </source>
</evidence>
<dbReference type="AlphaFoldDB" id="A0A9Q1CI14"/>
<protein>
    <submittedName>
        <fullName evidence="10">Hydrolethalus syndrome protein 1</fullName>
    </submittedName>
</protein>
<evidence type="ECO:0000256" key="7">
    <source>
        <dbReference type="ARBA" id="ARBA00023273"/>
    </source>
</evidence>
<evidence type="ECO:0000256" key="1">
    <source>
        <dbReference type="ARBA" id="ARBA00004114"/>
    </source>
</evidence>
<evidence type="ECO:0000256" key="2">
    <source>
        <dbReference type="ARBA" id="ARBA00004138"/>
    </source>
</evidence>
<feature type="region of interest" description="Disordered" evidence="8">
    <location>
        <begin position="195"/>
        <end position="263"/>
    </location>
</feature>
<dbReference type="GO" id="GO:0005814">
    <property type="term" value="C:centriole"/>
    <property type="evidence" value="ECO:0007669"/>
    <property type="project" value="UniProtKB-SubCell"/>
</dbReference>
<dbReference type="GO" id="GO:0060271">
    <property type="term" value="P:cilium assembly"/>
    <property type="evidence" value="ECO:0007669"/>
    <property type="project" value="TreeGrafter"/>
</dbReference>
<name>A0A9Q1CI14_HOLLE</name>
<keyword evidence="11" id="KW-1185">Reference proteome</keyword>
<dbReference type="PANTHER" id="PTHR34174">
    <property type="entry name" value="HYDROLETHALUS SYNDROME PROTEIN 1"/>
    <property type="match status" value="1"/>
</dbReference>
<dbReference type="PANTHER" id="PTHR34174:SF1">
    <property type="entry name" value="CENTRIOLAR AND CILIOGENESIS-ASSOCIATED PROTEIN HYLS1"/>
    <property type="match status" value="1"/>
</dbReference>
<feature type="region of interest" description="Disordered" evidence="8">
    <location>
        <begin position="49"/>
        <end position="150"/>
    </location>
</feature>
<keyword evidence="5" id="KW-0970">Cilium biogenesis/degradation</keyword>
<reference evidence="10" key="1">
    <citation type="submission" date="2021-10" db="EMBL/GenBank/DDBJ databases">
        <title>Tropical sea cucumber genome reveals ecological adaptation and Cuvierian tubules defense mechanism.</title>
        <authorList>
            <person name="Chen T."/>
        </authorList>
    </citation>
    <scope>NUCLEOTIDE SEQUENCE</scope>
    <source>
        <strain evidence="10">Nanhai2018</strain>
        <tissue evidence="10">Muscle</tissue>
    </source>
</reference>
<feature type="compositionally biased region" description="Low complexity" evidence="8">
    <location>
        <begin position="222"/>
        <end position="233"/>
    </location>
</feature>
<evidence type="ECO:0000256" key="4">
    <source>
        <dbReference type="ARBA" id="ARBA00022490"/>
    </source>
</evidence>
<sequence length="348" mass="40092">MAALEIQPLSELEVREQLEALGYHNFSPEKIKQITKDLADYLADEGLLTDTTDPSFVSDSTPQDSPARGTSRQPLHDIPGPSHYHQQHYIRYGHPDITGKENHSKRFPDGGETRAYYDTSFTSTNADETLYSEDGKSSPRVHPNAKPKPFIKRKVVRKRNGRSQVFDESVTESESDLSYISDRLADLRLPLRGEELQDEEDADSEASTVTDQMQHRRRPKSSSRWSDGASSSSIERYSSQPLKSFIRPTSAPPKWKHDKKTDPVTRHQMYAAQWKTIKAPGERSHKGLRWHIREQMLYKDDIVLPRHNPRIYVPNNYEVPTEKKRQALRWAVRNSLASREMPYSSFKF</sequence>
<comment type="similarity">
    <text evidence="3">Belongs to the HYLS1 family.</text>
</comment>
<evidence type="ECO:0000256" key="3">
    <source>
        <dbReference type="ARBA" id="ARBA00010091"/>
    </source>
</evidence>
<keyword evidence="4" id="KW-0963">Cytoplasm</keyword>
<keyword evidence="6" id="KW-0206">Cytoskeleton</keyword>
<evidence type="ECO:0000256" key="6">
    <source>
        <dbReference type="ARBA" id="ARBA00023212"/>
    </source>
</evidence>
<dbReference type="Proteomes" id="UP001152320">
    <property type="component" value="Chromosome 3"/>
</dbReference>
<dbReference type="GO" id="GO:0097730">
    <property type="term" value="C:non-motile cilium"/>
    <property type="evidence" value="ECO:0007669"/>
    <property type="project" value="TreeGrafter"/>
</dbReference>
<feature type="compositionally biased region" description="Polar residues" evidence="8">
    <location>
        <begin position="49"/>
        <end position="73"/>
    </location>
</feature>
<organism evidence="10 11">
    <name type="scientific">Holothuria leucospilota</name>
    <name type="common">Black long sea cucumber</name>
    <name type="synonym">Mertensiothuria leucospilota</name>
    <dbReference type="NCBI Taxonomy" id="206669"/>
    <lineage>
        <taxon>Eukaryota</taxon>
        <taxon>Metazoa</taxon>
        <taxon>Echinodermata</taxon>
        <taxon>Eleutherozoa</taxon>
        <taxon>Echinozoa</taxon>
        <taxon>Holothuroidea</taxon>
        <taxon>Aspidochirotacea</taxon>
        <taxon>Aspidochirotida</taxon>
        <taxon>Holothuriidae</taxon>
        <taxon>Holothuria</taxon>
    </lineage>
</organism>
<comment type="caution">
    <text evidence="10">The sequence shown here is derived from an EMBL/GenBank/DDBJ whole genome shotgun (WGS) entry which is preliminary data.</text>
</comment>
<dbReference type="InterPro" id="IPR052319">
    <property type="entry name" value="Centriolar_ciliogenesis_assoc"/>
</dbReference>
<dbReference type="OrthoDB" id="6343432at2759"/>
<feature type="compositionally biased region" description="Basic and acidic residues" evidence="8">
    <location>
        <begin position="93"/>
        <end position="112"/>
    </location>
</feature>
<proteinExistence type="inferred from homology"/>
<feature type="domain" description="Centriolar and ciliogenesis-associated protein HYLS1 C-terminal" evidence="9">
    <location>
        <begin position="246"/>
        <end position="337"/>
    </location>
</feature>
<evidence type="ECO:0000256" key="8">
    <source>
        <dbReference type="SAM" id="MobiDB-lite"/>
    </source>
</evidence>
<evidence type="ECO:0000313" key="10">
    <source>
        <dbReference type="EMBL" id="KAJ8044869.1"/>
    </source>
</evidence>
<gene>
    <name evidence="10" type="ORF">HOLleu_07745</name>
</gene>
<accession>A0A9Q1CI14</accession>
<keyword evidence="7" id="KW-0966">Cell projection</keyword>
<comment type="subcellular location">
    <subcellularLocation>
        <location evidence="2">Cell projection</location>
        <location evidence="2">Cilium</location>
    </subcellularLocation>
    <subcellularLocation>
        <location evidence="1">Cytoplasm</location>
        <location evidence="1">Cytoskeleton</location>
        <location evidence="1">Microtubule organizing center</location>
        <location evidence="1">Centrosome</location>
        <location evidence="1">Centriole</location>
    </subcellularLocation>
</comment>
<evidence type="ECO:0000259" key="9">
    <source>
        <dbReference type="Pfam" id="PF15311"/>
    </source>
</evidence>
<evidence type="ECO:0000313" key="11">
    <source>
        <dbReference type="Proteomes" id="UP001152320"/>
    </source>
</evidence>
<dbReference type="InterPro" id="IPR027918">
    <property type="entry name" value="HYLS1_C_dom"/>
</dbReference>
<dbReference type="Pfam" id="PF15311">
    <property type="entry name" value="HYLS1_C"/>
    <property type="match status" value="1"/>
</dbReference>
<dbReference type="EMBL" id="JAIZAY010000003">
    <property type="protein sequence ID" value="KAJ8044869.1"/>
    <property type="molecule type" value="Genomic_DNA"/>
</dbReference>